<proteinExistence type="predicted"/>
<feature type="region of interest" description="Disordered" evidence="1">
    <location>
        <begin position="27"/>
        <end position="47"/>
    </location>
</feature>
<name>A0A9Q3DWW7_9BASI</name>
<protein>
    <submittedName>
        <fullName evidence="2">Uncharacterized protein</fullName>
    </submittedName>
</protein>
<sequence length="73" mass="7661">MILCVVPVPVILGREALLTLVNLLPSSRSLSPSLSPSSSPSSSSSSSSIFLTNFSLIASFKASTDFIDLIFTI</sequence>
<dbReference type="Proteomes" id="UP000765509">
    <property type="component" value="Unassembled WGS sequence"/>
</dbReference>
<evidence type="ECO:0000256" key="1">
    <source>
        <dbReference type="SAM" id="MobiDB-lite"/>
    </source>
</evidence>
<gene>
    <name evidence="2" type="ORF">O181_050514</name>
</gene>
<evidence type="ECO:0000313" key="3">
    <source>
        <dbReference type="Proteomes" id="UP000765509"/>
    </source>
</evidence>
<organism evidence="2 3">
    <name type="scientific">Austropuccinia psidii MF-1</name>
    <dbReference type="NCBI Taxonomy" id="1389203"/>
    <lineage>
        <taxon>Eukaryota</taxon>
        <taxon>Fungi</taxon>
        <taxon>Dikarya</taxon>
        <taxon>Basidiomycota</taxon>
        <taxon>Pucciniomycotina</taxon>
        <taxon>Pucciniomycetes</taxon>
        <taxon>Pucciniales</taxon>
        <taxon>Sphaerophragmiaceae</taxon>
        <taxon>Austropuccinia</taxon>
    </lineage>
</organism>
<dbReference type="EMBL" id="AVOT02021769">
    <property type="protein sequence ID" value="MBW0510799.1"/>
    <property type="molecule type" value="Genomic_DNA"/>
</dbReference>
<evidence type="ECO:0000313" key="2">
    <source>
        <dbReference type="EMBL" id="MBW0510799.1"/>
    </source>
</evidence>
<comment type="caution">
    <text evidence="2">The sequence shown here is derived from an EMBL/GenBank/DDBJ whole genome shotgun (WGS) entry which is preliminary data.</text>
</comment>
<dbReference type="AlphaFoldDB" id="A0A9Q3DWW7"/>
<accession>A0A9Q3DWW7</accession>
<keyword evidence="3" id="KW-1185">Reference proteome</keyword>
<reference evidence="2" key="1">
    <citation type="submission" date="2021-03" db="EMBL/GenBank/DDBJ databases">
        <title>Draft genome sequence of rust myrtle Austropuccinia psidii MF-1, a brazilian biotype.</title>
        <authorList>
            <person name="Quecine M.C."/>
            <person name="Pachon D.M.R."/>
            <person name="Bonatelli M.L."/>
            <person name="Correr F.H."/>
            <person name="Franceschini L.M."/>
            <person name="Leite T.F."/>
            <person name="Margarido G.R.A."/>
            <person name="Almeida C.A."/>
            <person name="Ferrarezi J.A."/>
            <person name="Labate C.A."/>
        </authorList>
    </citation>
    <scope>NUCLEOTIDE SEQUENCE</scope>
    <source>
        <strain evidence="2">MF-1</strain>
    </source>
</reference>